<evidence type="ECO:0000256" key="1">
    <source>
        <dbReference type="ARBA" id="ARBA00022676"/>
    </source>
</evidence>
<dbReference type="AlphaFoldDB" id="A0A318XM70"/>
<gene>
    <name evidence="4" type="ORF">LY28_01822</name>
</gene>
<keyword evidence="2 4" id="KW-0808">Transferase</keyword>
<dbReference type="InterPro" id="IPR029044">
    <property type="entry name" value="Nucleotide-diphossugar_trans"/>
</dbReference>
<feature type="domain" description="Glycosyltransferase 2-like" evidence="3">
    <location>
        <begin position="7"/>
        <end position="134"/>
    </location>
</feature>
<evidence type="ECO:0000313" key="5">
    <source>
        <dbReference type="Proteomes" id="UP000248132"/>
    </source>
</evidence>
<dbReference type="OrthoDB" id="3189257at2"/>
<name>A0A318XM70_9FIRM</name>
<dbReference type="Proteomes" id="UP000248132">
    <property type="component" value="Unassembled WGS sequence"/>
</dbReference>
<dbReference type="GO" id="GO:0016757">
    <property type="term" value="F:glycosyltransferase activity"/>
    <property type="evidence" value="ECO:0007669"/>
    <property type="project" value="UniProtKB-KW"/>
</dbReference>
<dbReference type="PANTHER" id="PTHR22916">
    <property type="entry name" value="GLYCOSYLTRANSFERASE"/>
    <property type="match status" value="1"/>
</dbReference>
<sequence length="328" mass="37747">MRKNKVSIIIPCYNAENTIISALSSLKAQLCKDFEVIIVNDGSTDNTLLVTEEYMKDSGLNYTLISHEDKGVSVARNNGIAASGGEYLMFLDADDIYHPAMVKYFLELIESTEADTVFCSFTRDVGRLPDKKSDTIGKAIPLDSYKLQEYLLFQYIPNGMWSYIYKKDILDKFNIRFTPGRIGEDREFTWKYLCHCSSGIALDMQLYGYCDNPCSVGNNISINKIEFLSTMDSIDNYLKENNSSFHPVFQKFGRSRILWSILKIFSKADRKDLFEACMPKKEARKHMARLLLYPDFKIKITSLLYIISPALFFECIKIFMKWVNKTNV</sequence>
<evidence type="ECO:0000313" key="4">
    <source>
        <dbReference type="EMBL" id="PYG87802.1"/>
    </source>
</evidence>
<dbReference type="InterPro" id="IPR001173">
    <property type="entry name" value="Glyco_trans_2-like"/>
</dbReference>
<evidence type="ECO:0000256" key="2">
    <source>
        <dbReference type="ARBA" id="ARBA00022679"/>
    </source>
</evidence>
<dbReference type="EMBL" id="QKMR01000009">
    <property type="protein sequence ID" value="PYG87802.1"/>
    <property type="molecule type" value="Genomic_DNA"/>
</dbReference>
<keyword evidence="1" id="KW-0328">Glycosyltransferase</keyword>
<dbReference type="RefSeq" id="WP_110461858.1">
    <property type="nucleotide sequence ID" value="NZ_QKMR01000009.1"/>
</dbReference>
<dbReference type="SUPFAM" id="SSF53448">
    <property type="entry name" value="Nucleotide-diphospho-sugar transferases"/>
    <property type="match status" value="1"/>
</dbReference>
<accession>A0A318XM70</accession>
<organism evidence="4 5">
    <name type="scientific">Ruminiclostridium sufflavum DSM 19573</name>
    <dbReference type="NCBI Taxonomy" id="1121337"/>
    <lineage>
        <taxon>Bacteria</taxon>
        <taxon>Bacillati</taxon>
        <taxon>Bacillota</taxon>
        <taxon>Clostridia</taxon>
        <taxon>Eubacteriales</taxon>
        <taxon>Oscillospiraceae</taxon>
        <taxon>Ruminiclostridium</taxon>
    </lineage>
</organism>
<reference evidence="4 5" key="1">
    <citation type="submission" date="2018-06" db="EMBL/GenBank/DDBJ databases">
        <title>Genomic Encyclopedia of Type Strains, Phase I: the one thousand microbial genomes (KMG-I) project.</title>
        <authorList>
            <person name="Kyrpides N."/>
        </authorList>
    </citation>
    <scope>NUCLEOTIDE SEQUENCE [LARGE SCALE GENOMIC DNA]</scope>
    <source>
        <strain evidence="4 5">DSM 19573</strain>
    </source>
</reference>
<comment type="caution">
    <text evidence="4">The sequence shown here is derived from an EMBL/GenBank/DDBJ whole genome shotgun (WGS) entry which is preliminary data.</text>
</comment>
<evidence type="ECO:0000259" key="3">
    <source>
        <dbReference type="Pfam" id="PF00535"/>
    </source>
</evidence>
<dbReference type="PANTHER" id="PTHR22916:SF51">
    <property type="entry name" value="GLYCOSYLTRANSFERASE EPSH-RELATED"/>
    <property type="match status" value="1"/>
</dbReference>
<protein>
    <submittedName>
        <fullName evidence="4">Glycosyl transferase family 2</fullName>
    </submittedName>
</protein>
<proteinExistence type="predicted"/>
<keyword evidence="5" id="KW-1185">Reference proteome</keyword>
<dbReference type="CDD" id="cd00761">
    <property type="entry name" value="Glyco_tranf_GTA_type"/>
    <property type="match status" value="1"/>
</dbReference>
<dbReference type="Pfam" id="PF00535">
    <property type="entry name" value="Glycos_transf_2"/>
    <property type="match status" value="1"/>
</dbReference>
<dbReference type="Gene3D" id="3.90.550.10">
    <property type="entry name" value="Spore Coat Polysaccharide Biosynthesis Protein SpsA, Chain A"/>
    <property type="match status" value="1"/>
</dbReference>